<dbReference type="GO" id="GO:0005524">
    <property type="term" value="F:ATP binding"/>
    <property type="evidence" value="ECO:0007669"/>
    <property type="project" value="InterPro"/>
</dbReference>
<sequence>MKNYHVIGVMSGSSLDGLDIAFCYFKKKENKWGFKILKAHTIPYSKKWKENLSTAYRRNAYDFIKLHKEYGKFIGLKINNFLNDCNESRHIKLVSSHGHTIFHKP</sequence>
<gene>
    <name evidence="1" type="ORF">S06H3_37768</name>
</gene>
<dbReference type="InterPro" id="IPR005338">
    <property type="entry name" value="Anhydro_N_Ac-Mur_kinase"/>
</dbReference>
<dbReference type="Gene3D" id="3.30.420.40">
    <property type="match status" value="1"/>
</dbReference>
<dbReference type="EMBL" id="BARV01022971">
    <property type="protein sequence ID" value="GAI26087.1"/>
    <property type="molecule type" value="Genomic_DNA"/>
</dbReference>
<reference evidence="1" key="1">
    <citation type="journal article" date="2014" name="Front. Microbiol.">
        <title>High frequency of phylogenetically diverse reductive dehalogenase-homologous genes in deep subseafloor sedimentary metagenomes.</title>
        <authorList>
            <person name="Kawai M."/>
            <person name="Futagami T."/>
            <person name="Toyoda A."/>
            <person name="Takaki Y."/>
            <person name="Nishi S."/>
            <person name="Hori S."/>
            <person name="Arai W."/>
            <person name="Tsubouchi T."/>
            <person name="Morono Y."/>
            <person name="Uchiyama I."/>
            <person name="Ito T."/>
            <person name="Fujiyama A."/>
            <person name="Inagaki F."/>
            <person name="Takami H."/>
        </authorList>
    </citation>
    <scope>NUCLEOTIDE SEQUENCE</scope>
    <source>
        <strain evidence="1">Expedition CK06-06</strain>
    </source>
</reference>
<evidence type="ECO:0000313" key="1">
    <source>
        <dbReference type="EMBL" id="GAI26087.1"/>
    </source>
</evidence>
<dbReference type="GO" id="GO:0016773">
    <property type="term" value="F:phosphotransferase activity, alcohol group as acceptor"/>
    <property type="evidence" value="ECO:0007669"/>
    <property type="project" value="InterPro"/>
</dbReference>
<accession>X1M3C0</accession>
<protein>
    <recommendedName>
        <fullName evidence="2">Anhydro-N-acetylmuramic acid kinase</fullName>
    </recommendedName>
</protein>
<dbReference type="PANTHER" id="PTHR30605">
    <property type="entry name" value="ANHYDRO-N-ACETYLMURAMIC ACID KINASE"/>
    <property type="match status" value="1"/>
</dbReference>
<proteinExistence type="predicted"/>
<comment type="caution">
    <text evidence="1">The sequence shown here is derived from an EMBL/GenBank/DDBJ whole genome shotgun (WGS) entry which is preliminary data.</text>
</comment>
<dbReference type="GO" id="GO:0009254">
    <property type="term" value="P:peptidoglycan turnover"/>
    <property type="evidence" value="ECO:0007669"/>
    <property type="project" value="InterPro"/>
</dbReference>
<dbReference type="GO" id="GO:0006040">
    <property type="term" value="P:amino sugar metabolic process"/>
    <property type="evidence" value="ECO:0007669"/>
    <property type="project" value="InterPro"/>
</dbReference>
<name>X1M3C0_9ZZZZ</name>
<dbReference type="PANTHER" id="PTHR30605:SF0">
    <property type="entry name" value="ANHYDRO-N-ACETYLMURAMIC ACID KINASE"/>
    <property type="match status" value="1"/>
</dbReference>
<evidence type="ECO:0008006" key="2">
    <source>
        <dbReference type="Google" id="ProtNLM"/>
    </source>
</evidence>
<dbReference type="Pfam" id="PF03702">
    <property type="entry name" value="AnmK"/>
    <property type="match status" value="1"/>
</dbReference>
<feature type="non-terminal residue" evidence="1">
    <location>
        <position position="105"/>
    </location>
</feature>
<organism evidence="1">
    <name type="scientific">marine sediment metagenome</name>
    <dbReference type="NCBI Taxonomy" id="412755"/>
    <lineage>
        <taxon>unclassified sequences</taxon>
        <taxon>metagenomes</taxon>
        <taxon>ecological metagenomes</taxon>
    </lineage>
</organism>
<dbReference type="AlphaFoldDB" id="X1M3C0"/>